<dbReference type="AlphaFoldDB" id="A0A420E1U8"/>
<name>A0A420E1U8_9FLAO</name>
<dbReference type="Gene3D" id="2.30.30.40">
    <property type="entry name" value="SH3 Domains"/>
    <property type="match status" value="1"/>
</dbReference>
<sequence>MFFGCTLYAEAQEVYIEPLKEFTINQKVYLFGNDVKLRKEPNTNSEVVSLLKIASEVIIIEKSHLKQLYNGYMHNWYKVKYKNEEGFILGGLLALDSKKINDSVYLASLKKENEDTYASIRVVNGHNEYIENSSKLKTTTFSIKVYNNKGIDSIKNMIYVDYLAEACGVEGGGYYLFNNETALVKVIELSSISEAGLFWFKENIVFPSDVGGKKDKIIIKREAGEMIDEESNHTKVTIETKEFSWEGKQLAFYTK</sequence>
<evidence type="ECO:0000259" key="1">
    <source>
        <dbReference type="Pfam" id="PF08239"/>
    </source>
</evidence>
<evidence type="ECO:0000313" key="3">
    <source>
        <dbReference type="Proteomes" id="UP000285780"/>
    </source>
</evidence>
<organism evidence="2 3">
    <name type="scientific">Tenacibaculum lutimaris</name>
    <dbReference type="NCBI Taxonomy" id="285258"/>
    <lineage>
        <taxon>Bacteria</taxon>
        <taxon>Pseudomonadati</taxon>
        <taxon>Bacteroidota</taxon>
        <taxon>Flavobacteriia</taxon>
        <taxon>Flavobacteriales</taxon>
        <taxon>Flavobacteriaceae</taxon>
        <taxon>Tenacibaculum</taxon>
    </lineage>
</organism>
<accession>A0A420E1U8</accession>
<protein>
    <submittedName>
        <fullName evidence="2">SH3 domain-containing protein</fullName>
    </submittedName>
</protein>
<reference evidence="2 3" key="1">
    <citation type="submission" date="2018-09" db="EMBL/GenBank/DDBJ databases">
        <title>Genomic Encyclopedia of Archaeal and Bacterial Type Strains, Phase II (KMG-II): from individual species to whole genera.</title>
        <authorList>
            <person name="Goeker M."/>
        </authorList>
    </citation>
    <scope>NUCLEOTIDE SEQUENCE [LARGE SCALE GENOMIC DNA]</scope>
    <source>
        <strain evidence="2 3">DSM 16505</strain>
    </source>
</reference>
<evidence type="ECO:0000313" key="2">
    <source>
        <dbReference type="EMBL" id="RKF03847.1"/>
    </source>
</evidence>
<proteinExistence type="predicted"/>
<dbReference type="Pfam" id="PF08239">
    <property type="entry name" value="SH3_3"/>
    <property type="match status" value="1"/>
</dbReference>
<comment type="caution">
    <text evidence="2">The sequence shown here is derived from an EMBL/GenBank/DDBJ whole genome shotgun (WGS) entry which is preliminary data.</text>
</comment>
<keyword evidence="3" id="KW-1185">Reference proteome</keyword>
<feature type="domain" description="SH3b" evidence="1">
    <location>
        <begin position="34"/>
        <end position="93"/>
    </location>
</feature>
<dbReference type="EMBL" id="RAQM01000008">
    <property type="protein sequence ID" value="RKF03847.1"/>
    <property type="molecule type" value="Genomic_DNA"/>
</dbReference>
<dbReference type="Proteomes" id="UP000285780">
    <property type="component" value="Unassembled WGS sequence"/>
</dbReference>
<dbReference type="InterPro" id="IPR003646">
    <property type="entry name" value="SH3-like_bac-type"/>
</dbReference>
<gene>
    <name evidence="2" type="ORF">C8N26_1475</name>
</gene>